<proteinExistence type="predicted"/>
<evidence type="ECO:0000313" key="1">
    <source>
        <dbReference type="EMBL" id="KAJ1940176.1"/>
    </source>
</evidence>
<keyword evidence="2" id="KW-1185">Reference proteome</keyword>
<accession>A0ACC1J6Z2</accession>
<comment type="caution">
    <text evidence="1">The sequence shown here is derived from an EMBL/GenBank/DDBJ whole genome shotgun (WGS) entry which is preliminary data.</text>
</comment>
<name>A0ACC1J6Z2_9FUNG</name>
<gene>
    <name evidence="1" type="ORF">FBU59_003889</name>
</gene>
<evidence type="ECO:0000313" key="2">
    <source>
        <dbReference type="Proteomes" id="UP001150603"/>
    </source>
</evidence>
<sequence>MLNEDATQYVPGTLVWAKMASYPWFPAEIFDSQSSDIPKDVHEDKHKDSVALVYFFSAQGSSAAGRSWKWVTAQQVCRLGVNKEDDKVLYRAKLARSAGMVKNVRAAYVEACRSGGIEPLAP</sequence>
<reference evidence="1" key="1">
    <citation type="submission" date="2022-07" db="EMBL/GenBank/DDBJ databases">
        <title>Phylogenomic reconstructions and comparative analyses of Kickxellomycotina fungi.</title>
        <authorList>
            <person name="Reynolds N.K."/>
            <person name="Stajich J.E."/>
            <person name="Barry K."/>
            <person name="Grigoriev I.V."/>
            <person name="Crous P."/>
            <person name="Smith M.E."/>
        </authorList>
    </citation>
    <scope>NUCLEOTIDE SEQUENCE</scope>
    <source>
        <strain evidence="1">NRRL 5244</strain>
    </source>
</reference>
<dbReference type="EMBL" id="JANBPW010002621">
    <property type="protein sequence ID" value="KAJ1940176.1"/>
    <property type="molecule type" value="Genomic_DNA"/>
</dbReference>
<protein>
    <submittedName>
        <fullName evidence="1">Uncharacterized protein</fullName>
    </submittedName>
</protein>
<organism evidence="1 2">
    <name type="scientific">Linderina macrospora</name>
    <dbReference type="NCBI Taxonomy" id="4868"/>
    <lineage>
        <taxon>Eukaryota</taxon>
        <taxon>Fungi</taxon>
        <taxon>Fungi incertae sedis</taxon>
        <taxon>Zoopagomycota</taxon>
        <taxon>Kickxellomycotina</taxon>
        <taxon>Kickxellomycetes</taxon>
        <taxon>Kickxellales</taxon>
        <taxon>Kickxellaceae</taxon>
        <taxon>Linderina</taxon>
    </lineage>
</organism>
<dbReference type="Proteomes" id="UP001150603">
    <property type="component" value="Unassembled WGS sequence"/>
</dbReference>